<organism evidence="7 8">
    <name type="scientific">Arabidopsis suecica</name>
    <name type="common">Swedish thale-cress</name>
    <name type="synonym">Cardaminopsis suecica</name>
    <dbReference type="NCBI Taxonomy" id="45249"/>
    <lineage>
        <taxon>Eukaryota</taxon>
        <taxon>Viridiplantae</taxon>
        <taxon>Streptophyta</taxon>
        <taxon>Embryophyta</taxon>
        <taxon>Tracheophyta</taxon>
        <taxon>Spermatophyta</taxon>
        <taxon>Magnoliopsida</taxon>
        <taxon>eudicotyledons</taxon>
        <taxon>Gunneridae</taxon>
        <taxon>Pentapetalae</taxon>
        <taxon>rosids</taxon>
        <taxon>malvids</taxon>
        <taxon>Brassicales</taxon>
        <taxon>Brassicaceae</taxon>
        <taxon>Camelineae</taxon>
        <taxon>Arabidopsis</taxon>
    </lineage>
</organism>
<name>A0A8T1Y1M2_ARASU</name>
<keyword evidence="2" id="KW-0929">Antimicrobial</keyword>
<dbReference type="InterPro" id="IPR010851">
    <property type="entry name" value="DEFL"/>
</dbReference>
<evidence type="ECO:0000256" key="1">
    <source>
        <dbReference type="ARBA" id="ARBA00006722"/>
    </source>
</evidence>
<gene>
    <name evidence="7" type="ORF">ISN44_As13g024180</name>
</gene>
<evidence type="ECO:0000313" key="8">
    <source>
        <dbReference type="Proteomes" id="UP000694251"/>
    </source>
</evidence>
<dbReference type="GO" id="GO:0050832">
    <property type="term" value="P:defense response to fungus"/>
    <property type="evidence" value="ECO:0007669"/>
    <property type="project" value="UniProtKB-KW"/>
</dbReference>
<evidence type="ECO:0000313" key="7">
    <source>
        <dbReference type="EMBL" id="KAG7538677.1"/>
    </source>
</evidence>
<dbReference type="Proteomes" id="UP000694251">
    <property type="component" value="Chromosome 13"/>
</dbReference>
<keyword evidence="8" id="KW-1185">Reference proteome</keyword>
<feature type="signal peptide" evidence="6">
    <location>
        <begin position="1"/>
        <end position="25"/>
    </location>
</feature>
<reference evidence="7 8" key="1">
    <citation type="submission" date="2020-12" db="EMBL/GenBank/DDBJ databases">
        <title>Concerted genomic and epigenomic changes stabilize Arabidopsis allopolyploids.</title>
        <authorList>
            <person name="Chen Z."/>
        </authorList>
    </citation>
    <scope>NUCLEOTIDE SEQUENCE [LARGE SCALE GENOMIC DNA]</scope>
    <source>
        <strain evidence="7">As9502</strain>
        <tissue evidence="7">Leaf</tissue>
    </source>
</reference>
<protein>
    <submittedName>
        <fullName evidence="7">Uncharacterized protein</fullName>
    </submittedName>
</protein>
<feature type="chain" id="PRO_5035734147" evidence="6">
    <location>
        <begin position="26"/>
        <end position="80"/>
    </location>
</feature>
<keyword evidence="5" id="KW-1015">Disulfide bond</keyword>
<keyword evidence="4" id="KW-0611">Plant defense</keyword>
<dbReference type="OrthoDB" id="10300065at2759"/>
<evidence type="ECO:0000256" key="6">
    <source>
        <dbReference type="SAM" id="SignalP"/>
    </source>
</evidence>
<comment type="similarity">
    <text evidence="1">Belongs to the DEFL family.</text>
</comment>
<comment type="caution">
    <text evidence="7">The sequence shown here is derived from an EMBL/GenBank/DDBJ whole genome shotgun (WGS) entry which is preliminary data.</text>
</comment>
<keyword evidence="3" id="KW-0295">Fungicide</keyword>
<evidence type="ECO:0000256" key="4">
    <source>
        <dbReference type="ARBA" id="ARBA00022821"/>
    </source>
</evidence>
<evidence type="ECO:0000256" key="5">
    <source>
        <dbReference type="ARBA" id="ARBA00023157"/>
    </source>
</evidence>
<dbReference type="AlphaFoldDB" id="A0A8T1Y1M2"/>
<dbReference type="GO" id="GO:0031640">
    <property type="term" value="P:killing of cells of another organism"/>
    <property type="evidence" value="ECO:0007669"/>
    <property type="project" value="UniProtKB-KW"/>
</dbReference>
<accession>A0A8T1Y1M2</accession>
<dbReference type="Pfam" id="PF25052">
    <property type="entry name" value="AtDEF-like"/>
    <property type="match status" value="1"/>
</dbReference>
<proteinExistence type="inferred from homology"/>
<evidence type="ECO:0000256" key="2">
    <source>
        <dbReference type="ARBA" id="ARBA00022529"/>
    </source>
</evidence>
<sequence>MMSSKIKFVALLIVVISLLINNVKSSREINLSGEICGSYEPLVFCKRKEDCFEKCGGRPSNKVFCVRTGHGYDRVCCCRA</sequence>
<keyword evidence="6" id="KW-0732">Signal</keyword>
<dbReference type="EMBL" id="JAEFBJ010000013">
    <property type="protein sequence ID" value="KAG7538677.1"/>
    <property type="molecule type" value="Genomic_DNA"/>
</dbReference>
<evidence type="ECO:0000256" key="3">
    <source>
        <dbReference type="ARBA" id="ARBA00022577"/>
    </source>
</evidence>